<evidence type="ECO:0000256" key="5">
    <source>
        <dbReference type="ARBA" id="ARBA00023001"/>
    </source>
</evidence>
<comment type="caution">
    <text evidence="12">The sequence shown here is derived from an EMBL/GenBank/DDBJ whole genome shotgun (WGS) entry which is preliminary data.</text>
</comment>
<keyword evidence="4 11" id="KW-0378">Hydrolase</keyword>
<protein>
    <recommendedName>
        <fullName evidence="3 11">Beta-glucosidase</fullName>
        <ecNumber evidence="3 11">3.2.1.21</ecNumber>
    </recommendedName>
</protein>
<comment type="catalytic activity">
    <reaction evidence="1 11">
        <text>Hydrolysis of terminal, non-reducing beta-D-glucosyl residues with release of beta-D-glucose.</text>
        <dbReference type="EC" id="3.2.1.21"/>
    </reaction>
</comment>
<dbReference type="OrthoDB" id="9765195at2"/>
<dbReference type="PRINTS" id="PR00131">
    <property type="entry name" value="GLHYDRLASE1"/>
</dbReference>
<feature type="active site" description="Proton donor" evidence="9">
    <location>
        <position position="170"/>
    </location>
</feature>
<dbReference type="GO" id="GO:0005829">
    <property type="term" value="C:cytosol"/>
    <property type="evidence" value="ECO:0007669"/>
    <property type="project" value="TreeGrafter"/>
</dbReference>
<organism evidence="12 13">
    <name type="scientific">Oceaniradius stylonematis</name>
    <dbReference type="NCBI Taxonomy" id="2184161"/>
    <lineage>
        <taxon>Bacteria</taxon>
        <taxon>Pseudomonadati</taxon>
        <taxon>Pseudomonadota</taxon>
        <taxon>Alphaproteobacteria</taxon>
        <taxon>Hyphomicrobiales</taxon>
        <taxon>Ahrensiaceae</taxon>
        <taxon>Oceaniradius</taxon>
    </lineage>
</organism>
<feature type="active site" description="Nucleophile" evidence="9">
    <location>
        <position position="355"/>
    </location>
</feature>
<dbReference type="Gene3D" id="3.20.20.80">
    <property type="entry name" value="Glycosidases"/>
    <property type="match status" value="1"/>
</dbReference>
<dbReference type="EC" id="3.2.1.21" evidence="3 11"/>
<dbReference type="InterPro" id="IPR001360">
    <property type="entry name" value="Glyco_hydro_1"/>
</dbReference>
<dbReference type="GO" id="GO:0030245">
    <property type="term" value="P:cellulose catabolic process"/>
    <property type="evidence" value="ECO:0007669"/>
    <property type="project" value="UniProtKB-KW"/>
</dbReference>
<dbReference type="SUPFAM" id="SSF51445">
    <property type="entry name" value="(Trans)glycosidases"/>
    <property type="match status" value="1"/>
</dbReference>
<evidence type="ECO:0000256" key="3">
    <source>
        <dbReference type="ARBA" id="ARBA00012744"/>
    </source>
</evidence>
<evidence type="ECO:0000256" key="2">
    <source>
        <dbReference type="ARBA" id="ARBA00010838"/>
    </source>
</evidence>
<feature type="binding site" evidence="10">
    <location>
        <position position="401"/>
    </location>
    <ligand>
        <name>substrate</name>
    </ligand>
</feature>
<evidence type="ECO:0000256" key="4">
    <source>
        <dbReference type="ARBA" id="ARBA00022801"/>
    </source>
</evidence>
<dbReference type="PANTHER" id="PTHR10353:SF36">
    <property type="entry name" value="LP05116P"/>
    <property type="match status" value="1"/>
</dbReference>
<evidence type="ECO:0000256" key="8">
    <source>
        <dbReference type="ARBA" id="ARBA00023326"/>
    </source>
</evidence>
<dbReference type="InterPro" id="IPR017736">
    <property type="entry name" value="Glyco_hydro_1_beta-glucosidase"/>
</dbReference>
<accession>A0A3A8ARY3</accession>
<evidence type="ECO:0000256" key="1">
    <source>
        <dbReference type="ARBA" id="ARBA00000448"/>
    </source>
</evidence>
<dbReference type="NCBIfam" id="TIGR03356">
    <property type="entry name" value="BGL"/>
    <property type="match status" value="1"/>
</dbReference>
<dbReference type="FunFam" id="3.20.20.80:FF:000004">
    <property type="entry name" value="Beta-glucosidase 6-phospho-beta-glucosidase"/>
    <property type="match status" value="1"/>
</dbReference>
<proteinExistence type="inferred from homology"/>
<evidence type="ECO:0000313" key="13">
    <source>
        <dbReference type="Proteomes" id="UP000246132"/>
    </source>
</evidence>
<keyword evidence="7 11" id="KW-0326">Glycosidase</keyword>
<evidence type="ECO:0000313" key="12">
    <source>
        <dbReference type="EMBL" id="RKF08271.1"/>
    </source>
</evidence>
<feature type="binding site" evidence="10">
    <location>
        <position position="26"/>
    </location>
    <ligand>
        <name>substrate</name>
    </ligand>
</feature>
<evidence type="ECO:0000256" key="9">
    <source>
        <dbReference type="PIRSR" id="PIRSR617736-1"/>
    </source>
</evidence>
<keyword evidence="5" id="KW-0136">Cellulose degradation</keyword>
<dbReference type="InterPro" id="IPR017853">
    <property type="entry name" value="GH"/>
</dbReference>
<dbReference type="Pfam" id="PF00232">
    <property type="entry name" value="Glyco_hydro_1"/>
    <property type="match status" value="1"/>
</dbReference>
<evidence type="ECO:0000256" key="10">
    <source>
        <dbReference type="PIRSR" id="PIRSR617736-2"/>
    </source>
</evidence>
<dbReference type="PANTHER" id="PTHR10353">
    <property type="entry name" value="GLYCOSYL HYDROLASE"/>
    <property type="match status" value="1"/>
</dbReference>
<evidence type="ECO:0000256" key="7">
    <source>
        <dbReference type="ARBA" id="ARBA00023295"/>
    </source>
</evidence>
<reference evidence="12 13" key="1">
    <citation type="journal article" date="2018" name="Int. J. Syst. Bacteriol.">
        <title>Oceaniradius stylonemae gen. nov., sp. nov., isolated from a red alga, Stylonema cornu-cervi.</title>
        <authorList>
            <person name="Jeong S."/>
        </authorList>
    </citation>
    <scope>NUCLEOTIDE SEQUENCE [LARGE SCALE GENOMIC DNA]</scope>
    <source>
        <strain evidence="12 13">StC1</strain>
    </source>
</reference>
<keyword evidence="6" id="KW-0119">Carbohydrate metabolism</keyword>
<feature type="binding site" evidence="10">
    <location>
        <position position="125"/>
    </location>
    <ligand>
        <name>substrate</name>
    </ligand>
</feature>
<keyword evidence="8" id="KW-0624">Polysaccharide degradation</keyword>
<feature type="binding site" evidence="10">
    <location>
        <begin position="408"/>
        <end position="409"/>
    </location>
    <ligand>
        <name>substrate</name>
    </ligand>
</feature>
<dbReference type="PROSITE" id="PS00653">
    <property type="entry name" value="GLYCOSYL_HYDROL_F1_2"/>
    <property type="match status" value="1"/>
</dbReference>
<dbReference type="EMBL" id="QFWV02000002">
    <property type="protein sequence ID" value="RKF08271.1"/>
    <property type="molecule type" value="Genomic_DNA"/>
</dbReference>
<comment type="similarity">
    <text evidence="2 11">Belongs to the glycosyl hydrolase 1 family.</text>
</comment>
<dbReference type="GO" id="GO:0008422">
    <property type="term" value="F:beta-glucosidase activity"/>
    <property type="evidence" value="ECO:0007669"/>
    <property type="project" value="UniProtKB-EC"/>
</dbReference>
<evidence type="ECO:0000256" key="11">
    <source>
        <dbReference type="RuleBase" id="RU361175"/>
    </source>
</evidence>
<sequence>MASALNFRRSQFADDFLFGVATSAYQIEGSSFGGAGPSHWDTFAATPGNTANAEDGAIACDHYHRYEADLDLIAGANLDAYRFSVSWARVMPDGRAVNREGLDFYDRLTDAMLERGIKPMLTLHHWDLPAALADEGGWRNRDVTDRFADFTGHVIDRIGDRMAATGTLNEPWCIAWLSHFLGNHAPGLRDIRAAARAMHHVLVAHGKAVDVLRAACQDNIGIYLNFEPAEPANGDDGDAEAALRYHAIYNEWFLGALFKKSYPRRALQGLRPHLPEGWEDDMEQIARPLDWLGVNFYTRKLIAHDAAQAWPSLKEVPGPLPKTDMDWEITPESFEWLLGWIAESHTGDLPLIVSENGMASTDVLLNGAVDDGPRIAYLQAHVDAMRRAIDNGAPVKGYTVWSLLDNYEWALGYGKRFGIVHVDYGTLKRTPKASWHALKQALARD</sequence>
<name>A0A3A8ARY3_9HYPH</name>
<feature type="binding site" evidence="10">
    <location>
        <position position="169"/>
    </location>
    <ligand>
        <name>substrate</name>
    </ligand>
</feature>
<dbReference type="RefSeq" id="WP_109769174.1">
    <property type="nucleotide sequence ID" value="NZ_QFWV02000002.1"/>
</dbReference>
<dbReference type="AlphaFoldDB" id="A0A3A8ARY3"/>
<evidence type="ECO:0000256" key="6">
    <source>
        <dbReference type="ARBA" id="ARBA00023277"/>
    </source>
</evidence>
<dbReference type="InterPro" id="IPR033132">
    <property type="entry name" value="GH_1_N_CS"/>
</dbReference>
<feature type="binding site" evidence="10">
    <location>
        <position position="297"/>
    </location>
    <ligand>
        <name>substrate</name>
    </ligand>
</feature>
<dbReference type="Proteomes" id="UP000246132">
    <property type="component" value="Unassembled WGS sequence"/>
</dbReference>
<keyword evidence="13" id="KW-1185">Reference proteome</keyword>
<gene>
    <name evidence="12" type="ORF">DEM25_002995</name>
</gene>